<dbReference type="AlphaFoldDB" id="A0A3P6NU54"/>
<proteinExistence type="predicted"/>
<dbReference type="Proteomes" id="UP000267096">
    <property type="component" value="Unassembled WGS sequence"/>
</dbReference>
<sequence length="93" mass="10218">MLSGASKRFVSSAQIKVKPFKLHNVESGPNTEVTLTRDDALQIYTRMMVKGAAVHASNSAATLIYGPHQLYCLRSPLIHILIFVYLASSSVKQ</sequence>
<evidence type="ECO:0000313" key="2">
    <source>
        <dbReference type="Proteomes" id="UP000267096"/>
    </source>
</evidence>
<organism evidence="1 2">
    <name type="scientific">Anisakis simplex</name>
    <name type="common">Herring worm</name>
    <dbReference type="NCBI Taxonomy" id="6269"/>
    <lineage>
        <taxon>Eukaryota</taxon>
        <taxon>Metazoa</taxon>
        <taxon>Ecdysozoa</taxon>
        <taxon>Nematoda</taxon>
        <taxon>Chromadorea</taxon>
        <taxon>Rhabditida</taxon>
        <taxon>Spirurina</taxon>
        <taxon>Ascaridomorpha</taxon>
        <taxon>Ascaridoidea</taxon>
        <taxon>Anisakidae</taxon>
        <taxon>Anisakis</taxon>
        <taxon>Anisakis simplex complex</taxon>
    </lineage>
</organism>
<accession>A0A3P6NU54</accession>
<evidence type="ECO:0000313" key="1">
    <source>
        <dbReference type="EMBL" id="VDK27029.1"/>
    </source>
</evidence>
<keyword evidence="2" id="KW-1185">Reference proteome</keyword>
<dbReference type="EMBL" id="UYRR01013981">
    <property type="protein sequence ID" value="VDK27029.1"/>
    <property type="molecule type" value="Genomic_DNA"/>
</dbReference>
<protein>
    <submittedName>
        <fullName evidence="1">Uncharacterized protein</fullName>
    </submittedName>
</protein>
<reference evidence="1 2" key="1">
    <citation type="submission" date="2018-11" db="EMBL/GenBank/DDBJ databases">
        <authorList>
            <consortium name="Pathogen Informatics"/>
        </authorList>
    </citation>
    <scope>NUCLEOTIDE SEQUENCE [LARGE SCALE GENOMIC DNA]</scope>
</reference>
<name>A0A3P6NU54_ANISI</name>
<gene>
    <name evidence="1" type="ORF">ASIM_LOCUS6441</name>
</gene>
<dbReference type="OrthoDB" id="10256198at2759"/>